<gene>
    <name evidence="2" type="ORF">H0486_11130</name>
</gene>
<dbReference type="PANTHER" id="PTHR43404:SF2">
    <property type="entry name" value="LIPOPOLYSACCHARIDE CHOLINEPHOSPHOTRANSFERASE LICD"/>
    <property type="match status" value="1"/>
</dbReference>
<sequence length="273" mass="32898">MCQYKICQYDIKEVQDKLFTILIEVDRICRKHHIRYSLEGGTLLGAIKYKGFVPWDDDIDIVMERKEYEKFLKICRSELKEDFFLQNNRTVRDFPLSYSKIHRKGTLYVQDNTEHLKIHHGLFIDIFPVDHIFLPVLRLQIALIGSLTGARGMKLNRLYKKKEEITKNRLKLWIYQILALLPLRWINVSIDLICNILNPFPCKYYYELCNPNRKFRPLNRKVYQELIEMEFMGLRFLVSKHYRAFLKSRFGDIRKLPPEEERRPSHNIIRCKL</sequence>
<dbReference type="GO" id="GO:0009100">
    <property type="term" value="P:glycoprotein metabolic process"/>
    <property type="evidence" value="ECO:0007669"/>
    <property type="project" value="UniProtKB-ARBA"/>
</dbReference>
<dbReference type="AlphaFoldDB" id="A0A839K2L1"/>
<feature type="domain" description="LicD/FKTN/FKRP nucleotidyltransferase" evidence="1">
    <location>
        <begin position="29"/>
        <end position="251"/>
    </location>
</feature>
<dbReference type="EMBL" id="JACEGA010000001">
    <property type="protein sequence ID" value="MBB2183432.1"/>
    <property type="molecule type" value="Genomic_DNA"/>
</dbReference>
<dbReference type="InterPro" id="IPR007074">
    <property type="entry name" value="LicD/FKTN/FKRP_NTP_transf"/>
</dbReference>
<dbReference type="InterPro" id="IPR052942">
    <property type="entry name" value="LPS_cholinephosphotransferase"/>
</dbReference>
<dbReference type="Proteomes" id="UP000574276">
    <property type="component" value="Unassembled WGS sequence"/>
</dbReference>
<dbReference type="Pfam" id="PF04991">
    <property type="entry name" value="LicD"/>
    <property type="match status" value="1"/>
</dbReference>
<evidence type="ECO:0000313" key="2">
    <source>
        <dbReference type="EMBL" id="MBB2183432.1"/>
    </source>
</evidence>
<organism evidence="2 3">
    <name type="scientific">Variimorphobacter saccharofermentans</name>
    <dbReference type="NCBI Taxonomy" id="2755051"/>
    <lineage>
        <taxon>Bacteria</taxon>
        <taxon>Bacillati</taxon>
        <taxon>Bacillota</taxon>
        <taxon>Clostridia</taxon>
        <taxon>Lachnospirales</taxon>
        <taxon>Lachnospiraceae</taxon>
        <taxon>Variimorphobacter</taxon>
    </lineage>
</organism>
<proteinExistence type="predicted"/>
<dbReference type="PANTHER" id="PTHR43404">
    <property type="entry name" value="LIPOPOLYSACCHARIDE CHOLINEPHOSPHOTRANSFERASE LICD"/>
    <property type="match status" value="1"/>
</dbReference>
<name>A0A839K2L1_9FIRM</name>
<keyword evidence="3" id="KW-1185">Reference proteome</keyword>
<reference evidence="2 3" key="1">
    <citation type="submission" date="2020-07" db="EMBL/GenBank/DDBJ databases">
        <title>Characterization and genome sequencing of isolate MD1, a novel member within the family Lachnospiraceae.</title>
        <authorList>
            <person name="Rettenmaier R."/>
            <person name="Di Bello L."/>
            <person name="Zinser C."/>
            <person name="Scheitz K."/>
            <person name="Liebl W."/>
            <person name="Zverlov V."/>
        </authorList>
    </citation>
    <scope>NUCLEOTIDE SEQUENCE [LARGE SCALE GENOMIC DNA]</scope>
    <source>
        <strain evidence="2 3">MD1</strain>
    </source>
</reference>
<comment type="caution">
    <text evidence="2">The sequence shown here is derived from an EMBL/GenBank/DDBJ whole genome shotgun (WGS) entry which is preliminary data.</text>
</comment>
<accession>A0A839K2L1</accession>
<dbReference type="RefSeq" id="WP_228353088.1">
    <property type="nucleotide sequence ID" value="NZ_JACEGA010000001.1"/>
</dbReference>
<protein>
    <submittedName>
        <fullName evidence="2">LicD family protein</fullName>
    </submittedName>
</protein>
<evidence type="ECO:0000313" key="3">
    <source>
        <dbReference type="Proteomes" id="UP000574276"/>
    </source>
</evidence>
<evidence type="ECO:0000259" key="1">
    <source>
        <dbReference type="Pfam" id="PF04991"/>
    </source>
</evidence>